<evidence type="ECO:0000256" key="1">
    <source>
        <dbReference type="SAM" id="MobiDB-lite"/>
    </source>
</evidence>
<proteinExistence type="predicted"/>
<feature type="region of interest" description="Disordered" evidence="1">
    <location>
        <begin position="387"/>
        <end position="420"/>
    </location>
</feature>
<evidence type="ECO:0000313" key="2">
    <source>
        <dbReference type="EMBL" id="KAH7375208.1"/>
    </source>
</evidence>
<dbReference type="OrthoDB" id="2333384at2759"/>
<accession>A0A8K0TUR4</accession>
<evidence type="ECO:0008006" key="4">
    <source>
        <dbReference type="Google" id="ProtNLM"/>
    </source>
</evidence>
<sequence length="420" mass="45756">MAQTALKTSLSLGIRLADQSSVFAPGDTITGHVFRGTHIVTPEAIVTVALFGRVKTKAISPLGNKSSRQTLIDEQTSVQTIFRGPLHIPNSPSPDEVEQKWPFAIVIPAHVGGEQAFPGTFTTDRPGFTSNDRALIEFGVTAELQFTENGTARMVTTTLPVTIRALSLDPPIADFQHVRHRIYGWVSSSNLLPAAPSFSMRAKMRFSSSTRPTFAGHLEVDSPTIIQLEHPDATPLRLRFVPDTKVMSSSGLYEVPGEIELTSLTMEVQATTKIGGDDADSPQATFTPSPVFMRVWSPLALGPGTPSLHIPYSTDNPALNIGELANLRMGYGGLIGKRFSQGIIYPSFAMRNINHAHRVVFNLQARISKEVLDFKWETDMDILPPSDSRGPAVAWPTNQALQSGSPSEMDEELPPVYQES</sequence>
<evidence type="ECO:0000313" key="3">
    <source>
        <dbReference type="Proteomes" id="UP000813385"/>
    </source>
</evidence>
<comment type="caution">
    <text evidence="2">The sequence shown here is derived from an EMBL/GenBank/DDBJ whole genome shotgun (WGS) entry which is preliminary data.</text>
</comment>
<name>A0A8K0TUR4_9PEZI</name>
<gene>
    <name evidence="2" type="ORF">B0T11DRAFT_269882</name>
</gene>
<protein>
    <recommendedName>
        <fullName evidence="4">Arrestin-like N-terminal domain-containing protein</fullName>
    </recommendedName>
</protein>
<dbReference type="Proteomes" id="UP000813385">
    <property type="component" value="Unassembled WGS sequence"/>
</dbReference>
<feature type="compositionally biased region" description="Polar residues" evidence="1">
    <location>
        <begin position="396"/>
        <end position="406"/>
    </location>
</feature>
<organism evidence="2 3">
    <name type="scientific">Plectosphaerella cucumerina</name>
    <dbReference type="NCBI Taxonomy" id="40658"/>
    <lineage>
        <taxon>Eukaryota</taxon>
        <taxon>Fungi</taxon>
        <taxon>Dikarya</taxon>
        <taxon>Ascomycota</taxon>
        <taxon>Pezizomycotina</taxon>
        <taxon>Sordariomycetes</taxon>
        <taxon>Hypocreomycetidae</taxon>
        <taxon>Glomerellales</taxon>
        <taxon>Plectosphaerellaceae</taxon>
        <taxon>Plectosphaerella</taxon>
    </lineage>
</organism>
<dbReference type="Gene3D" id="2.60.40.640">
    <property type="match status" value="1"/>
</dbReference>
<keyword evidence="3" id="KW-1185">Reference proteome</keyword>
<dbReference type="InterPro" id="IPR014752">
    <property type="entry name" value="Arrestin-like_C"/>
</dbReference>
<reference evidence="2" key="1">
    <citation type="journal article" date="2021" name="Nat. Commun.">
        <title>Genetic determinants of endophytism in the Arabidopsis root mycobiome.</title>
        <authorList>
            <person name="Mesny F."/>
            <person name="Miyauchi S."/>
            <person name="Thiergart T."/>
            <person name="Pickel B."/>
            <person name="Atanasova L."/>
            <person name="Karlsson M."/>
            <person name="Huettel B."/>
            <person name="Barry K.W."/>
            <person name="Haridas S."/>
            <person name="Chen C."/>
            <person name="Bauer D."/>
            <person name="Andreopoulos W."/>
            <person name="Pangilinan J."/>
            <person name="LaButti K."/>
            <person name="Riley R."/>
            <person name="Lipzen A."/>
            <person name="Clum A."/>
            <person name="Drula E."/>
            <person name="Henrissat B."/>
            <person name="Kohler A."/>
            <person name="Grigoriev I.V."/>
            <person name="Martin F.M."/>
            <person name="Hacquard S."/>
        </authorList>
    </citation>
    <scope>NUCLEOTIDE SEQUENCE</scope>
    <source>
        <strain evidence="2">MPI-CAGE-AT-0016</strain>
    </source>
</reference>
<dbReference type="AlphaFoldDB" id="A0A8K0TUR4"/>
<dbReference type="EMBL" id="JAGPXD010000001">
    <property type="protein sequence ID" value="KAH7375208.1"/>
    <property type="molecule type" value="Genomic_DNA"/>
</dbReference>